<keyword evidence="1" id="KW-0472">Membrane</keyword>
<proteinExistence type="predicted"/>
<keyword evidence="1" id="KW-1133">Transmembrane helix</keyword>
<keyword evidence="1" id="KW-0812">Transmembrane</keyword>
<gene>
    <name evidence="2" type="ORF">BN2476_940030</name>
</gene>
<feature type="transmembrane region" description="Helical" evidence="1">
    <location>
        <begin position="32"/>
        <end position="54"/>
    </location>
</feature>
<protein>
    <submittedName>
        <fullName evidence="2">Uncharacterized protein</fullName>
    </submittedName>
</protein>
<dbReference type="Proteomes" id="UP000195569">
    <property type="component" value="Unassembled WGS sequence"/>
</dbReference>
<sequence>MYRNTKSSIMQLAQLIDGAGALCARARRLSEAVCNACLLGTIIGPQLVFAGGGLDSATQGVNTFRIWLYTFLGVCASCVLLWKGAECWADRAHWSEFITLGGKVAVVGAVVGVLAPYLWNLFT</sequence>
<reference evidence="2" key="1">
    <citation type="submission" date="2016-12" db="EMBL/GenBank/DDBJ databases">
        <authorList>
            <person name="Moulin L."/>
        </authorList>
    </citation>
    <scope>NUCLEOTIDE SEQUENCE [LARGE SCALE GENOMIC DNA]</scope>
    <source>
        <strain evidence="2">STM 7183</strain>
    </source>
</reference>
<comment type="caution">
    <text evidence="2">The sequence shown here is derived from an EMBL/GenBank/DDBJ whole genome shotgun (WGS) entry which is preliminary data.</text>
</comment>
<evidence type="ECO:0000256" key="1">
    <source>
        <dbReference type="SAM" id="Phobius"/>
    </source>
</evidence>
<feature type="transmembrane region" description="Helical" evidence="1">
    <location>
        <begin position="66"/>
        <end position="85"/>
    </location>
</feature>
<accession>A0A1N7STR2</accession>
<dbReference type="RefSeq" id="WP_087739409.1">
    <property type="nucleotide sequence ID" value="NZ_CYGY02000094.1"/>
</dbReference>
<organism evidence="2 3">
    <name type="scientific">Paraburkholderia piptadeniae</name>
    <dbReference type="NCBI Taxonomy" id="1701573"/>
    <lineage>
        <taxon>Bacteria</taxon>
        <taxon>Pseudomonadati</taxon>
        <taxon>Pseudomonadota</taxon>
        <taxon>Betaproteobacteria</taxon>
        <taxon>Burkholderiales</taxon>
        <taxon>Burkholderiaceae</taxon>
        <taxon>Paraburkholderia</taxon>
    </lineage>
</organism>
<name>A0A1N7STR2_9BURK</name>
<keyword evidence="3" id="KW-1185">Reference proteome</keyword>
<evidence type="ECO:0000313" key="2">
    <source>
        <dbReference type="EMBL" id="SIT50785.1"/>
    </source>
</evidence>
<evidence type="ECO:0000313" key="3">
    <source>
        <dbReference type="Proteomes" id="UP000195569"/>
    </source>
</evidence>
<dbReference type="OrthoDB" id="9006271at2"/>
<feature type="transmembrane region" description="Helical" evidence="1">
    <location>
        <begin position="97"/>
        <end position="119"/>
    </location>
</feature>
<dbReference type="EMBL" id="CYGY02000094">
    <property type="protein sequence ID" value="SIT50785.1"/>
    <property type="molecule type" value="Genomic_DNA"/>
</dbReference>
<dbReference type="AlphaFoldDB" id="A0A1N7STR2"/>